<dbReference type="EMBL" id="JAQQWP010000011">
    <property type="protein sequence ID" value="KAK8095881.1"/>
    <property type="molecule type" value="Genomic_DNA"/>
</dbReference>
<evidence type="ECO:0000256" key="1">
    <source>
        <dbReference type="SAM" id="MobiDB-lite"/>
    </source>
</evidence>
<reference evidence="4 5" key="1">
    <citation type="submission" date="2023-01" db="EMBL/GenBank/DDBJ databases">
        <title>Analysis of 21 Apiospora genomes using comparative genomics revels a genus with tremendous synthesis potential of carbohydrate active enzymes and secondary metabolites.</title>
        <authorList>
            <person name="Sorensen T."/>
        </authorList>
    </citation>
    <scope>NUCLEOTIDE SEQUENCE [LARGE SCALE GENOMIC DNA]</scope>
    <source>
        <strain evidence="4 5">CBS 117206</strain>
    </source>
</reference>
<feature type="compositionally biased region" description="Basic and acidic residues" evidence="1">
    <location>
        <begin position="264"/>
        <end position="281"/>
    </location>
</feature>
<evidence type="ECO:0000313" key="4">
    <source>
        <dbReference type="EMBL" id="KAK8095881.1"/>
    </source>
</evidence>
<feature type="compositionally biased region" description="Low complexity" evidence="1">
    <location>
        <begin position="236"/>
        <end position="256"/>
    </location>
</feature>
<dbReference type="PANTHER" id="PTHR45662:SF7">
    <property type="entry name" value="SACI DOMAIN PROTEIN (AFU_ORTHOLOGUE AFUA_1G15890)"/>
    <property type="match status" value="1"/>
</dbReference>
<feature type="region of interest" description="Disordered" evidence="1">
    <location>
        <begin position="889"/>
        <end position="948"/>
    </location>
</feature>
<name>A0AAW0Q5H3_9PEZI</name>
<evidence type="ECO:0000313" key="5">
    <source>
        <dbReference type="Proteomes" id="UP001392437"/>
    </source>
</evidence>
<evidence type="ECO:0000259" key="3">
    <source>
        <dbReference type="PROSITE" id="PS51791"/>
    </source>
</evidence>
<dbReference type="PANTHER" id="PTHR45662">
    <property type="entry name" value="PHOSPHATIDYLINOSITIDE PHOSPHATASE SAC1"/>
    <property type="match status" value="1"/>
</dbReference>
<feature type="domain" description="HSac2" evidence="3">
    <location>
        <begin position="771"/>
        <end position="932"/>
    </location>
</feature>
<feature type="region of interest" description="Disordered" evidence="1">
    <location>
        <begin position="226"/>
        <end position="281"/>
    </location>
</feature>
<feature type="compositionally biased region" description="Low complexity" evidence="1">
    <location>
        <begin position="912"/>
        <end position="924"/>
    </location>
</feature>
<proteinExistence type="predicted"/>
<organism evidence="4 5">
    <name type="scientific">Apiospora kogelbergensis</name>
    <dbReference type="NCBI Taxonomy" id="1337665"/>
    <lineage>
        <taxon>Eukaryota</taxon>
        <taxon>Fungi</taxon>
        <taxon>Dikarya</taxon>
        <taxon>Ascomycota</taxon>
        <taxon>Pezizomycotina</taxon>
        <taxon>Sordariomycetes</taxon>
        <taxon>Xylariomycetidae</taxon>
        <taxon>Amphisphaeriales</taxon>
        <taxon>Apiosporaceae</taxon>
        <taxon>Apiospora</taxon>
    </lineage>
</organism>
<dbReference type="AlphaFoldDB" id="A0AAW0Q5H3"/>
<dbReference type="PROSITE" id="PS50275">
    <property type="entry name" value="SAC"/>
    <property type="match status" value="1"/>
</dbReference>
<sequence length="1048" mass="116007">MPAPLARKLLICAAVDGLIIQPLAQQKGQRAPSPPVKVRYGEATTLSSLPRDQLPDVSRPNSSFEAFGVIGLFTVSRLSYLITITGRQQVAQIRGYPVYVVTDVALTPCTSQTEAEAAIRHTSIQIRRANRAREGRQDGDGTTDDSDTDAASMLDAGDADDVQSDREDQAGKDGSGNNGGLAVASEGNIHGRKSSVAEDVIKRRGTYGRFAQRWFSHGGWMQEQARSLGVSDDKTLSSSSSLAPAEGQSQQQKQQQDATSAGETDERSKKEETEQKADKELGKAVVAETADKGVATAVSTAESLLPKLLRMAHIWFGESKSFYFSYDIDITRSLEKKGTRVADTPLHQTADPLFFWNRNLLQPFEEANESALLLPLMQGFVGQRLFVMDRDPPQVDSDTAPNASVELSAWKPREDSSLDPDNPPEDKDLRSSEKKFLITVISRRSTERAGLRYLRRGIDDQGNTANGVETEQILSTANWADGKVHSFVQIRGSIPLFFTQSPYSLKPVPELQHSEATNFRAFSRHFDQLGARYGKMQLVNLVEKHGVESLIGNAYEKNVEMYNQERKEKGGDGQEQQLLDFEWFDFHSACRGMKFENVSLLLDILGPRLEEWGSTVEEEGCKGDDHQIAMLVQKQKGALRTNCMDCLDRTNVCQSSFGKHMLEQQFKEEGFDMAAQLDQQTSWFNTLWADNGDAISKQYASTAAMKGDYTRTRKRDYRGMVNDLGLSLTRFYNGMVNDYFSQAAIDFFLGNVTSLVFEEFEATMMTKDPAVSMARMREQAIETSRKIVVEEDKEDFIGGWTLLSPHHSDTIKSLPFEEVVLLLTGTALYLCRFDWKLDKVSSFERVDMSHVLGIQVGAYITSTISPAQADESKNMGLVVTYEPGEKDIRRVNTRSLSSVSGPPQQDGSDENTSGTPAATSPTSPSGGGGGVFGPIFGAGRKQQEPKQPPKRIALKALYAQSSFADARAKTNINNSRDSKVLTEAQQVDMLASEIERLAFVNQPIARFQGEAERKSIVERQDIISLAEAKRNTGLLEQLGHTIKKLVWA</sequence>
<dbReference type="Pfam" id="PF02383">
    <property type="entry name" value="Syja_N"/>
    <property type="match status" value="1"/>
</dbReference>
<gene>
    <name evidence="4" type="ORF">PG999_013903</name>
</gene>
<dbReference type="InterPro" id="IPR022158">
    <property type="entry name" value="Inositol_phosphatase"/>
</dbReference>
<evidence type="ECO:0000259" key="2">
    <source>
        <dbReference type="PROSITE" id="PS50275"/>
    </source>
</evidence>
<accession>A0AAW0Q5H3</accession>
<dbReference type="GO" id="GO:0005783">
    <property type="term" value="C:endoplasmic reticulum"/>
    <property type="evidence" value="ECO:0007669"/>
    <property type="project" value="TreeGrafter"/>
</dbReference>
<dbReference type="PROSITE" id="PS51791">
    <property type="entry name" value="HSAC2"/>
    <property type="match status" value="1"/>
</dbReference>
<dbReference type="InterPro" id="IPR034753">
    <property type="entry name" value="hSac2"/>
</dbReference>
<dbReference type="InterPro" id="IPR002013">
    <property type="entry name" value="SAC_dom"/>
</dbReference>
<feature type="region of interest" description="Disordered" evidence="1">
    <location>
        <begin position="392"/>
        <end position="430"/>
    </location>
</feature>
<protein>
    <submittedName>
        <fullName evidence="4">Uncharacterized protein</fullName>
    </submittedName>
</protein>
<comment type="caution">
    <text evidence="4">The sequence shown here is derived from an EMBL/GenBank/DDBJ whole genome shotgun (WGS) entry which is preliminary data.</text>
</comment>
<feature type="domain" description="SAC" evidence="2">
    <location>
        <begin position="319"/>
        <end position="701"/>
    </location>
</feature>
<feature type="region of interest" description="Disordered" evidence="1">
    <location>
        <begin position="126"/>
        <end position="193"/>
    </location>
</feature>
<feature type="compositionally biased region" description="Polar residues" evidence="1">
    <location>
        <begin position="893"/>
        <end position="906"/>
    </location>
</feature>
<keyword evidence="5" id="KW-1185">Reference proteome</keyword>
<dbReference type="GO" id="GO:0043812">
    <property type="term" value="F:phosphatidylinositol-4-phosphate phosphatase activity"/>
    <property type="evidence" value="ECO:0007669"/>
    <property type="project" value="TreeGrafter"/>
</dbReference>
<dbReference type="GO" id="GO:0046856">
    <property type="term" value="P:phosphatidylinositol dephosphorylation"/>
    <property type="evidence" value="ECO:0007669"/>
    <property type="project" value="TreeGrafter"/>
</dbReference>
<dbReference type="Pfam" id="PF12456">
    <property type="entry name" value="hSac2"/>
    <property type="match status" value="1"/>
</dbReference>
<dbReference type="Proteomes" id="UP001392437">
    <property type="component" value="Unassembled WGS sequence"/>
</dbReference>